<gene>
    <name evidence="1" type="ORF">DTO96_102550</name>
</gene>
<dbReference type="Proteomes" id="UP000252182">
    <property type="component" value="Chromosome"/>
</dbReference>
<evidence type="ECO:0000313" key="1">
    <source>
        <dbReference type="EMBL" id="AXF86794.1"/>
    </source>
</evidence>
<name>A0A345DEK6_9BURK</name>
<dbReference type="EMBL" id="CP031124">
    <property type="protein sequence ID" value="AXF86794.1"/>
    <property type="molecule type" value="Genomic_DNA"/>
</dbReference>
<keyword evidence="2" id="KW-1185">Reference proteome</keyword>
<reference evidence="2" key="1">
    <citation type="submission" date="2018-07" db="EMBL/GenBank/DDBJ databases">
        <authorList>
            <person name="Kim H."/>
        </authorList>
    </citation>
    <scope>NUCLEOTIDE SEQUENCE [LARGE SCALE GENOMIC DNA]</scope>
    <source>
        <strain evidence="2">F02</strain>
    </source>
</reference>
<accession>A0A345DEK6</accession>
<evidence type="ECO:0000313" key="2">
    <source>
        <dbReference type="Proteomes" id="UP000252182"/>
    </source>
</evidence>
<proteinExistence type="predicted"/>
<dbReference type="KEGG" id="hyf:DTO96_102550"/>
<dbReference type="RefSeq" id="WP_114563835.1">
    <property type="nucleotide sequence ID" value="NZ_CP031124.1"/>
</dbReference>
<sequence length="126" mass="13476">MTLSDIQAASGSTTTYRAYGHAMAAQNGLLITAPLALVDGRLTALVDACPVQWQQAVAVLHTPVGDVVSLESSDWRESTREFLRSLGDAWRVGFACELKAVVFERVDGLRVGMAAQRALRSGMVGL</sequence>
<organism evidence="1 2">
    <name type="scientific">Ephemeroptericola cinctiostellae</name>
    <dbReference type="NCBI Taxonomy" id="2268024"/>
    <lineage>
        <taxon>Bacteria</taxon>
        <taxon>Pseudomonadati</taxon>
        <taxon>Pseudomonadota</taxon>
        <taxon>Betaproteobacteria</taxon>
        <taxon>Burkholderiales</taxon>
        <taxon>Burkholderiaceae</taxon>
        <taxon>Ephemeroptericola</taxon>
    </lineage>
</organism>
<protein>
    <submittedName>
        <fullName evidence="1">Uncharacterized protein</fullName>
    </submittedName>
</protein>
<dbReference type="AlphaFoldDB" id="A0A345DEK6"/>
<dbReference type="OrthoDB" id="8617587at2"/>